<dbReference type="InterPro" id="IPR002500">
    <property type="entry name" value="PAPS_reduct_dom"/>
</dbReference>
<evidence type="ECO:0000256" key="4">
    <source>
        <dbReference type="ARBA" id="ARBA00023002"/>
    </source>
</evidence>
<dbReference type="PANTHER" id="PTHR46482:SF9">
    <property type="entry name" value="5'-ADENYLYLSULFATE REDUCTASE 1, CHLOROPLASTIC"/>
    <property type="match status" value="1"/>
</dbReference>
<comment type="function">
    <text evidence="7 14">Catalyzes the formation of sulfite from adenosine 5'-phosphosulfate (APS) using thioredoxin as an electron donor.</text>
</comment>
<evidence type="ECO:0000256" key="13">
    <source>
        <dbReference type="ARBA" id="ARBA00048441"/>
    </source>
</evidence>
<feature type="binding site" evidence="14">
    <location>
        <position position="121"/>
    </location>
    <ligand>
        <name>[4Fe-4S] cluster</name>
        <dbReference type="ChEBI" id="CHEBI:49883"/>
    </ligand>
</feature>
<reference evidence="16" key="2">
    <citation type="submission" date="2020-09" db="EMBL/GenBank/DDBJ databases">
        <authorList>
            <person name="Sun Q."/>
            <person name="Zhou Y."/>
        </authorList>
    </citation>
    <scope>NUCLEOTIDE SEQUENCE</scope>
    <source>
        <strain evidence="16">CGMCC 1.10998</strain>
    </source>
</reference>
<keyword evidence="4 14" id="KW-0560">Oxidoreductase</keyword>
<evidence type="ECO:0000259" key="15">
    <source>
        <dbReference type="Pfam" id="PF01507"/>
    </source>
</evidence>
<feature type="binding site" evidence="14">
    <location>
        <position position="207"/>
    </location>
    <ligand>
        <name>[4Fe-4S] cluster</name>
        <dbReference type="ChEBI" id="CHEBI:49883"/>
    </ligand>
</feature>
<comment type="pathway">
    <text evidence="8 14">Sulfur metabolism; hydrogen sulfide biosynthesis; sulfite from sulfate.</text>
</comment>
<dbReference type="NCBIfam" id="TIGR00434">
    <property type="entry name" value="cysH"/>
    <property type="match status" value="1"/>
</dbReference>
<evidence type="ECO:0000256" key="2">
    <source>
        <dbReference type="ARBA" id="ARBA00022490"/>
    </source>
</evidence>
<evidence type="ECO:0000256" key="3">
    <source>
        <dbReference type="ARBA" id="ARBA00022723"/>
    </source>
</evidence>
<dbReference type="GO" id="GO:0004604">
    <property type="term" value="F:phosphoadenylyl-sulfate reductase (thioredoxin) activity"/>
    <property type="evidence" value="ECO:0007669"/>
    <property type="project" value="UniProtKB-UniRule"/>
</dbReference>
<accession>A0A916XGE6</accession>
<keyword evidence="5 14" id="KW-0408">Iron</keyword>
<dbReference type="GO" id="GO:0070814">
    <property type="term" value="P:hydrogen sulfide biosynthetic process"/>
    <property type="evidence" value="ECO:0007669"/>
    <property type="project" value="UniProtKB-UniRule"/>
</dbReference>
<keyword evidence="17" id="KW-1185">Reference proteome</keyword>
<feature type="domain" description="Phosphoadenosine phosphosulphate reductase" evidence="15">
    <location>
        <begin position="36"/>
        <end position="210"/>
    </location>
</feature>
<evidence type="ECO:0000256" key="7">
    <source>
        <dbReference type="ARBA" id="ARBA00024298"/>
    </source>
</evidence>
<dbReference type="GO" id="GO:0019344">
    <property type="term" value="P:cysteine biosynthetic process"/>
    <property type="evidence" value="ECO:0007669"/>
    <property type="project" value="InterPro"/>
</dbReference>
<evidence type="ECO:0000256" key="14">
    <source>
        <dbReference type="HAMAP-Rule" id="MF_00063"/>
    </source>
</evidence>
<comment type="similarity">
    <text evidence="1 14">Belongs to the PAPS reductase family. CysH subfamily.</text>
</comment>
<keyword evidence="2 14" id="KW-0963">Cytoplasm</keyword>
<dbReference type="EC" id="1.8.4.10" evidence="9 14"/>
<evidence type="ECO:0000256" key="10">
    <source>
        <dbReference type="ARBA" id="ARBA00029514"/>
    </source>
</evidence>
<dbReference type="Proteomes" id="UP000637423">
    <property type="component" value="Unassembled WGS sequence"/>
</dbReference>
<dbReference type="SUPFAM" id="SSF52402">
    <property type="entry name" value="Adenine nucleotide alpha hydrolases-like"/>
    <property type="match status" value="1"/>
</dbReference>
<keyword evidence="3 14" id="KW-0479">Metal-binding</keyword>
<dbReference type="InterPro" id="IPR011798">
    <property type="entry name" value="APS_reductase"/>
</dbReference>
<dbReference type="NCBIfam" id="NF002537">
    <property type="entry name" value="PRK02090.1"/>
    <property type="match status" value="1"/>
</dbReference>
<dbReference type="NCBIfam" id="TIGR02055">
    <property type="entry name" value="APS_reductase"/>
    <property type="match status" value="1"/>
</dbReference>
<dbReference type="Pfam" id="PF01507">
    <property type="entry name" value="PAPS_reduct"/>
    <property type="match status" value="1"/>
</dbReference>
<comment type="catalytic activity">
    <reaction evidence="13 14">
        <text>[thioredoxin]-disulfide + sulfite + AMP + 2 H(+) = adenosine 5'-phosphosulfate + [thioredoxin]-dithiol</text>
        <dbReference type="Rhea" id="RHEA:21976"/>
        <dbReference type="Rhea" id="RHEA-COMP:10698"/>
        <dbReference type="Rhea" id="RHEA-COMP:10700"/>
        <dbReference type="ChEBI" id="CHEBI:15378"/>
        <dbReference type="ChEBI" id="CHEBI:17359"/>
        <dbReference type="ChEBI" id="CHEBI:29950"/>
        <dbReference type="ChEBI" id="CHEBI:50058"/>
        <dbReference type="ChEBI" id="CHEBI:58243"/>
        <dbReference type="ChEBI" id="CHEBI:456215"/>
        <dbReference type="EC" id="1.8.4.10"/>
    </reaction>
</comment>
<dbReference type="EMBL" id="BMED01000001">
    <property type="protein sequence ID" value="GGC70192.1"/>
    <property type="molecule type" value="Genomic_DNA"/>
</dbReference>
<dbReference type="RefSeq" id="WP_188565434.1">
    <property type="nucleotide sequence ID" value="NZ_BMED01000001.1"/>
</dbReference>
<evidence type="ECO:0000256" key="11">
    <source>
        <dbReference type="ARBA" id="ARBA00030894"/>
    </source>
</evidence>
<gene>
    <name evidence="14" type="primary">cysH</name>
    <name evidence="16" type="ORF">GCM10011396_16580</name>
</gene>
<dbReference type="InterPro" id="IPR014729">
    <property type="entry name" value="Rossmann-like_a/b/a_fold"/>
</dbReference>
<keyword evidence="6 14" id="KW-0411">Iron-sulfur</keyword>
<evidence type="ECO:0000256" key="6">
    <source>
        <dbReference type="ARBA" id="ARBA00023014"/>
    </source>
</evidence>
<evidence type="ECO:0000313" key="16">
    <source>
        <dbReference type="EMBL" id="GGC70192.1"/>
    </source>
</evidence>
<organism evidence="16 17">
    <name type="scientific">Undibacterium terreum</name>
    <dbReference type="NCBI Taxonomy" id="1224302"/>
    <lineage>
        <taxon>Bacteria</taxon>
        <taxon>Pseudomonadati</taxon>
        <taxon>Pseudomonadota</taxon>
        <taxon>Betaproteobacteria</taxon>
        <taxon>Burkholderiales</taxon>
        <taxon>Oxalobacteraceae</taxon>
        <taxon>Undibacterium</taxon>
    </lineage>
</organism>
<evidence type="ECO:0000256" key="5">
    <source>
        <dbReference type="ARBA" id="ARBA00023004"/>
    </source>
</evidence>
<feature type="active site" description="Nucleophile; cysteine thiosulfonate intermediate" evidence="14">
    <location>
        <position position="232"/>
    </location>
</feature>
<comment type="caution">
    <text evidence="16">The sequence shown here is derived from an EMBL/GenBank/DDBJ whole genome shotgun (WGS) entry which is preliminary data.</text>
</comment>
<feature type="binding site" evidence="14">
    <location>
        <position position="122"/>
    </location>
    <ligand>
        <name>[4Fe-4S] cluster</name>
        <dbReference type="ChEBI" id="CHEBI:49883"/>
    </ligand>
</feature>
<feature type="binding site" evidence="14">
    <location>
        <position position="204"/>
    </location>
    <ligand>
        <name>[4Fe-4S] cluster</name>
        <dbReference type="ChEBI" id="CHEBI:49883"/>
    </ligand>
</feature>
<dbReference type="InterPro" id="IPR004511">
    <property type="entry name" value="PAPS/APS_Rdtase"/>
</dbReference>
<evidence type="ECO:0000313" key="17">
    <source>
        <dbReference type="Proteomes" id="UP000637423"/>
    </source>
</evidence>
<dbReference type="GO" id="GO:0046872">
    <property type="term" value="F:metal ion binding"/>
    <property type="evidence" value="ECO:0007669"/>
    <property type="project" value="UniProtKB-KW"/>
</dbReference>
<name>A0A916XGE6_9BURK</name>
<dbReference type="GO" id="GO:0019379">
    <property type="term" value="P:sulfate assimilation, phosphoadenylyl sulfate reduction by phosphoadenylyl-sulfate reductase (thioredoxin)"/>
    <property type="evidence" value="ECO:0007669"/>
    <property type="project" value="UniProtKB-UniRule"/>
</dbReference>
<evidence type="ECO:0000256" key="12">
    <source>
        <dbReference type="ARBA" id="ARBA00032041"/>
    </source>
</evidence>
<dbReference type="PANTHER" id="PTHR46482">
    <property type="entry name" value="5'-ADENYLYLSULFATE REDUCTASE 3, CHLOROPLASTIC"/>
    <property type="match status" value="1"/>
</dbReference>
<evidence type="ECO:0000256" key="1">
    <source>
        <dbReference type="ARBA" id="ARBA00009732"/>
    </source>
</evidence>
<evidence type="ECO:0000256" key="9">
    <source>
        <dbReference type="ARBA" id="ARBA00024386"/>
    </source>
</evidence>
<dbReference type="PIRSF" id="PIRSF000857">
    <property type="entry name" value="PAPS_reductase"/>
    <property type="match status" value="1"/>
</dbReference>
<sequence>MSSVATQQAPASAGFEANLAKTKEILQRIAGEFEPAVFASSLAAEDMVLTDLILRSKLNIAIFSLETGRLHAETLGMLDRIKENYGIEVALYKPEAAAVEEYVQKNGLNAFYDSVEMRKECCRIRKVEPLNRALDGKKAWVTGQRRAQSATRAELHVQEDDAAHGMQKFNPLADWSEEDVWHYLRSNNVPYNPLHDKGYPSIGCEPCTRAILPGEDVRAGRWWWENPESKECGLHVVDGKLIRIKQVS</sequence>
<dbReference type="HAMAP" id="MF_00063">
    <property type="entry name" value="CysH"/>
    <property type="match status" value="1"/>
</dbReference>
<dbReference type="GO" id="GO:0051539">
    <property type="term" value="F:4 iron, 4 sulfur cluster binding"/>
    <property type="evidence" value="ECO:0007669"/>
    <property type="project" value="UniProtKB-UniRule"/>
</dbReference>
<dbReference type="GO" id="GO:0043866">
    <property type="term" value="F:adenylyl-sulfate reductase (thioredoxin) activity"/>
    <property type="evidence" value="ECO:0007669"/>
    <property type="project" value="UniProtKB-EC"/>
</dbReference>
<reference evidence="16" key="1">
    <citation type="journal article" date="2014" name="Int. J. Syst. Evol. Microbiol.">
        <title>Complete genome sequence of Corynebacterium casei LMG S-19264T (=DSM 44701T), isolated from a smear-ripened cheese.</title>
        <authorList>
            <consortium name="US DOE Joint Genome Institute (JGI-PGF)"/>
            <person name="Walter F."/>
            <person name="Albersmeier A."/>
            <person name="Kalinowski J."/>
            <person name="Ruckert C."/>
        </authorList>
    </citation>
    <scope>NUCLEOTIDE SEQUENCE</scope>
    <source>
        <strain evidence="16">CGMCC 1.10998</strain>
    </source>
</reference>
<dbReference type="CDD" id="cd23945">
    <property type="entry name" value="PAPS_reductase"/>
    <property type="match status" value="1"/>
</dbReference>
<protein>
    <recommendedName>
        <fullName evidence="10 14">Adenosine 5'-phosphosulfate reductase</fullName>
        <shortName evidence="14">APS reductase</shortName>
        <ecNumber evidence="9 14">1.8.4.10</ecNumber>
    </recommendedName>
    <alternativeName>
        <fullName evidence="12 14">5'-adenylylsulfate reductase</fullName>
    </alternativeName>
    <alternativeName>
        <fullName evidence="11 14">Thioredoxin-dependent 5'-adenylylsulfate reductase</fullName>
    </alternativeName>
</protein>
<evidence type="ECO:0000256" key="8">
    <source>
        <dbReference type="ARBA" id="ARBA00024327"/>
    </source>
</evidence>
<proteinExistence type="inferred from homology"/>
<dbReference type="AlphaFoldDB" id="A0A916XGE6"/>
<dbReference type="GO" id="GO:0005737">
    <property type="term" value="C:cytoplasm"/>
    <property type="evidence" value="ECO:0007669"/>
    <property type="project" value="UniProtKB-SubCell"/>
</dbReference>
<comment type="subcellular location">
    <subcellularLocation>
        <location evidence="14">Cytoplasm</location>
    </subcellularLocation>
</comment>
<dbReference type="Gene3D" id="3.40.50.620">
    <property type="entry name" value="HUPs"/>
    <property type="match status" value="1"/>
</dbReference>
<comment type="cofactor">
    <cofactor evidence="14">
        <name>[4Fe-4S] cluster</name>
        <dbReference type="ChEBI" id="CHEBI:49883"/>
    </cofactor>
    <text evidence="14">Binds 1 [4Fe-4S] cluster per subunit.</text>
</comment>